<dbReference type="RefSeq" id="WP_095424005.1">
    <property type="nucleotide sequence ID" value="NZ_CP022995.1"/>
</dbReference>
<dbReference type="Proteomes" id="UP000215158">
    <property type="component" value="Plasmid pBN5"/>
</dbReference>
<keyword evidence="1" id="KW-0472">Membrane</keyword>
<dbReference type="InterPro" id="IPR007039">
    <property type="entry name" value="TrbC/VirB2"/>
</dbReference>
<dbReference type="AlphaFoldDB" id="A0A248VZW3"/>
<evidence type="ECO:0000256" key="1">
    <source>
        <dbReference type="SAM" id="Phobius"/>
    </source>
</evidence>
<feature type="chain" id="PRO_5012670602" description="Conjugal transfer protein TrbC" evidence="2">
    <location>
        <begin position="26"/>
        <end position="92"/>
    </location>
</feature>
<keyword evidence="1" id="KW-0812">Transmembrane</keyword>
<evidence type="ECO:0000313" key="3">
    <source>
        <dbReference type="EMBL" id="ASW04395.1"/>
    </source>
</evidence>
<geneLocation type="plasmid" evidence="3 4">
    <name>pBN5</name>
</geneLocation>
<dbReference type="EMBL" id="CP022995">
    <property type="protein sequence ID" value="ASW04395.1"/>
    <property type="molecule type" value="Genomic_DNA"/>
</dbReference>
<name>A0A248VZW3_9BURK</name>
<accession>A0A248VZW3</accession>
<dbReference type="Pfam" id="PF04956">
    <property type="entry name" value="TrbC"/>
    <property type="match status" value="1"/>
</dbReference>
<evidence type="ECO:0008006" key="5">
    <source>
        <dbReference type="Google" id="ProtNLM"/>
    </source>
</evidence>
<keyword evidence="3" id="KW-0614">Plasmid</keyword>
<keyword evidence="2" id="KW-0732">Signal</keyword>
<protein>
    <recommendedName>
        <fullName evidence="5">Conjugal transfer protein TrbC</fullName>
    </recommendedName>
</protein>
<dbReference type="OrthoDB" id="9134150at2"/>
<keyword evidence="4" id="KW-1185">Reference proteome</keyword>
<organism evidence="3 4">
    <name type="scientific">Paraburkholderia aromaticivorans</name>
    <dbReference type="NCBI Taxonomy" id="2026199"/>
    <lineage>
        <taxon>Bacteria</taxon>
        <taxon>Pseudomonadati</taxon>
        <taxon>Pseudomonadota</taxon>
        <taxon>Betaproteobacteria</taxon>
        <taxon>Burkholderiales</taxon>
        <taxon>Burkholderiaceae</taxon>
        <taxon>Paraburkholderia</taxon>
    </lineage>
</organism>
<sequence length="92" mass="9510">MKKHIQAAQIVVGALALVAASQAFAVDTGASSLNSMHSWVMLWIPAACILGIVAIGAGIFFHLIKFHQVVNPVLGLIIIGSASAIVGFFGLV</sequence>
<feature type="transmembrane region" description="Helical" evidence="1">
    <location>
        <begin position="41"/>
        <end position="61"/>
    </location>
</feature>
<reference evidence="3 4" key="1">
    <citation type="submission" date="2017-08" db="EMBL/GenBank/DDBJ databases">
        <title>Identification and genetic characteristics of simultaneous BTEX- and naphthalene-degrading Paraburkholderia sp. BN5 isolated from petroleum-contaminated soil.</title>
        <authorList>
            <person name="Lee Y."/>
            <person name="Jeon C.O."/>
        </authorList>
    </citation>
    <scope>NUCLEOTIDE SEQUENCE [LARGE SCALE GENOMIC DNA]</scope>
    <source>
        <strain evidence="3 4">BN5</strain>
        <plasmid evidence="3 4">pBN5</plasmid>
    </source>
</reference>
<feature type="transmembrane region" description="Helical" evidence="1">
    <location>
        <begin position="73"/>
        <end position="91"/>
    </location>
</feature>
<dbReference type="KEGG" id="parb:CJU94_40330"/>
<evidence type="ECO:0000256" key="2">
    <source>
        <dbReference type="SAM" id="SignalP"/>
    </source>
</evidence>
<proteinExistence type="predicted"/>
<gene>
    <name evidence="3" type="ORF">CJU94_40330</name>
</gene>
<keyword evidence="1" id="KW-1133">Transmembrane helix</keyword>
<feature type="signal peptide" evidence="2">
    <location>
        <begin position="1"/>
        <end position="25"/>
    </location>
</feature>
<evidence type="ECO:0000313" key="4">
    <source>
        <dbReference type="Proteomes" id="UP000215158"/>
    </source>
</evidence>